<reference evidence="3" key="1">
    <citation type="journal article" date="2019" name="Int. J. Syst. Evol. Microbiol.">
        <title>The Global Catalogue of Microorganisms (GCM) 10K type strain sequencing project: providing services to taxonomists for standard genome sequencing and annotation.</title>
        <authorList>
            <consortium name="The Broad Institute Genomics Platform"/>
            <consortium name="The Broad Institute Genome Sequencing Center for Infectious Disease"/>
            <person name="Wu L."/>
            <person name="Ma J."/>
        </authorList>
    </citation>
    <scope>NUCLEOTIDE SEQUENCE [LARGE SCALE GENOMIC DNA]</scope>
    <source>
        <strain evidence="3">KCTC 42423</strain>
    </source>
</reference>
<dbReference type="SUPFAM" id="SSF55729">
    <property type="entry name" value="Acyl-CoA N-acyltransferases (Nat)"/>
    <property type="match status" value="1"/>
</dbReference>
<dbReference type="Gene3D" id="3.40.630.30">
    <property type="match status" value="1"/>
</dbReference>
<accession>A0ABW5NET8</accession>
<evidence type="ECO:0000313" key="3">
    <source>
        <dbReference type="Proteomes" id="UP001597459"/>
    </source>
</evidence>
<dbReference type="InterPro" id="IPR000182">
    <property type="entry name" value="GNAT_dom"/>
</dbReference>
<evidence type="ECO:0000259" key="1">
    <source>
        <dbReference type="PROSITE" id="PS51186"/>
    </source>
</evidence>
<dbReference type="RefSeq" id="WP_378253978.1">
    <property type="nucleotide sequence ID" value="NZ_JBHSJV010000001.1"/>
</dbReference>
<evidence type="ECO:0000313" key="2">
    <source>
        <dbReference type="EMBL" id="MFD2593562.1"/>
    </source>
</evidence>
<gene>
    <name evidence="2" type="ORF">ACFSTE_22180</name>
</gene>
<dbReference type="CDD" id="cd04301">
    <property type="entry name" value="NAT_SF"/>
    <property type="match status" value="1"/>
</dbReference>
<dbReference type="EMBL" id="JBHULX010000048">
    <property type="protein sequence ID" value="MFD2593562.1"/>
    <property type="molecule type" value="Genomic_DNA"/>
</dbReference>
<name>A0ABW5NET8_9FLAO</name>
<feature type="domain" description="N-acetyltransferase" evidence="1">
    <location>
        <begin position="3"/>
        <end position="171"/>
    </location>
</feature>
<dbReference type="PROSITE" id="PS51186">
    <property type="entry name" value="GNAT"/>
    <property type="match status" value="1"/>
</dbReference>
<comment type="caution">
    <text evidence="2">The sequence shown here is derived from an EMBL/GenBank/DDBJ whole genome shotgun (WGS) entry which is preliminary data.</text>
</comment>
<sequence length="171" mass="20125">MSIKIVNSTLDDIEEIFRLYRFATAYQKTKSAVPWPEFAPSLITKEIEEQRQWKILIDNQVACVWAITFDDPYIWEEKNEDPAIYIHRIATHPEYRGHQLVSKIVNWTIEYAKVHNKQFIRMDTVGENRGLITYYEKCGFDFLGLSSLKNTEKLPAHYHNATVSLFELKIP</sequence>
<dbReference type="Proteomes" id="UP001597459">
    <property type="component" value="Unassembled WGS sequence"/>
</dbReference>
<dbReference type="InterPro" id="IPR016181">
    <property type="entry name" value="Acyl_CoA_acyltransferase"/>
</dbReference>
<proteinExistence type="predicted"/>
<organism evidence="2 3">
    <name type="scientific">Aquimarina hainanensis</name>
    <dbReference type="NCBI Taxonomy" id="1578017"/>
    <lineage>
        <taxon>Bacteria</taxon>
        <taxon>Pseudomonadati</taxon>
        <taxon>Bacteroidota</taxon>
        <taxon>Flavobacteriia</taxon>
        <taxon>Flavobacteriales</taxon>
        <taxon>Flavobacteriaceae</taxon>
        <taxon>Aquimarina</taxon>
    </lineage>
</organism>
<protein>
    <submittedName>
        <fullName evidence="2">GNAT family N-acetyltransferase</fullName>
    </submittedName>
</protein>
<dbReference type="Pfam" id="PF00583">
    <property type="entry name" value="Acetyltransf_1"/>
    <property type="match status" value="1"/>
</dbReference>
<keyword evidence="3" id="KW-1185">Reference proteome</keyword>